<feature type="region of interest" description="Disordered" evidence="1">
    <location>
        <begin position="1"/>
        <end position="25"/>
    </location>
</feature>
<evidence type="ECO:0000256" key="1">
    <source>
        <dbReference type="SAM" id="MobiDB-lite"/>
    </source>
</evidence>
<organism evidence="2 3">
    <name type="scientific">Somion occarium</name>
    <dbReference type="NCBI Taxonomy" id="3059160"/>
    <lineage>
        <taxon>Eukaryota</taxon>
        <taxon>Fungi</taxon>
        <taxon>Dikarya</taxon>
        <taxon>Basidiomycota</taxon>
        <taxon>Agaricomycotina</taxon>
        <taxon>Agaricomycetes</taxon>
        <taxon>Polyporales</taxon>
        <taxon>Cerrenaceae</taxon>
        <taxon>Somion</taxon>
    </lineage>
</organism>
<evidence type="ECO:0000313" key="2">
    <source>
        <dbReference type="EMBL" id="CAL1716971.1"/>
    </source>
</evidence>
<name>A0ABP1EAE7_9APHY</name>
<feature type="compositionally biased region" description="Basic and acidic residues" evidence="1">
    <location>
        <begin position="1"/>
        <end position="11"/>
    </location>
</feature>
<dbReference type="Proteomes" id="UP001497453">
    <property type="component" value="Chromosome 9"/>
</dbReference>
<protein>
    <submittedName>
        <fullName evidence="2">Uncharacterized protein</fullName>
    </submittedName>
</protein>
<reference evidence="3" key="1">
    <citation type="submission" date="2024-04" db="EMBL/GenBank/DDBJ databases">
        <authorList>
            <person name="Shaw F."/>
            <person name="Minotto A."/>
        </authorList>
    </citation>
    <scope>NUCLEOTIDE SEQUENCE [LARGE SCALE GENOMIC DNA]</scope>
</reference>
<evidence type="ECO:0000313" key="3">
    <source>
        <dbReference type="Proteomes" id="UP001497453"/>
    </source>
</evidence>
<proteinExistence type="predicted"/>
<sequence length="94" mass="11027">MIYPLMRHDTENTQFGGLSSKEPDSTQPPFWAISLRAAFADKVQRRPFFTLRLRFRQGEEHKDDAPLLTQGQQWARREAYYGIVDETRHPHLVA</sequence>
<keyword evidence="3" id="KW-1185">Reference proteome</keyword>
<accession>A0ABP1EAE7</accession>
<dbReference type="EMBL" id="OZ037952">
    <property type="protein sequence ID" value="CAL1716971.1"/>
    <property type="molecule type" value="Genomic_DNA"/>
</dbReference>
<gene>
    <name evidence="2" type="ORF">GFSPODELE1_LOCUS10986</name>
</gene>